<dbReference type="AlphaFoldDB" id="A0AAW9PYK5"/>
<evidence type="ECO:0000256" key="1">
    <source>
        <dbReference type="ARBA" id="ARBA00023186"/>
    </source>
</evidence>
<dbReference type="PROSITE" id="PS01071">
    <property type="entry name" value="GRPE"/>
    <property type="match status" value="1"/>
</dbReference>
<dbReference type="InterPro" id="IPR009012">
    <property type="entry name" value="GrpE_head"/>
</dbReference>
<keyword evidence="1 2" id="KW-0143">Chaperone</keyword>
<comment type="subunit">
    <text evidence="2">Homodimer.</text>
</comment>
<dbReference type="SUPFAM" id="SSF51064">
    <property type="entry name" value="Head domain of nucleotide exchange factor GrpE"/>
    <property type="match status" value="1"/>
</dbReference>
<evidence type="ECO:0000256" key="5">
    <source>
        <dbReference type="SAM" id="MobiDB-lite"/>
    </source>
</evidence>
<protein>
    <recommendedName>
        <fullName evidence="2 3">Protein GrpE</fullName>
    </recommendedName>
    <alternativeName>
        <fullName evidence="2">HSP-70 cofactor</fullName>
    </alternativeName>
</protein>
<feature type="compositionally biased region" description="Low complexity" evidence="5">
    <location>
        <begin position="357"/>
        <end position="374"/>
    </location>
</feature>
<dbReference type="GO" id="GO:0051087">
    <property type="term" value="F:protein-folding chaperone binding"/>
    <property type="evidence" value="ECO:0007669"/>
    <property type="project" value="InterPro"/>
</dbReference>
<dbReference type="GO" id="GO:0000774">
    <property type="term" value="F:adenyl-nucleotide exchange factor activity"/>
    <property type="evidence" value="ECO:0007669"/>
    <property type="project" value="InterPro"/>
</dbReference>
<dbReference type="Gene3D" id="2.30.22.10">
    <property type="entry name" value="Head domain of nucleotide exchange factor GrpE"/>
    <property type="match status" value="1"/>
</dbReference>
<comment type="caution">
    <text evidence="6">The sequence shown here is derived from an EMBL/GenBank/DDBJ whole genome shotgun (WGS) entry which is preliminary data.</text>
</comment>
<keyword evidence="2" id="KW-0963">Cytoplasm</keyword>
<dbReference type="PANTHER" id="PTHR21237">
    <property type="entry name" value="GRPE PROTEIN"/>
    <property type="match status" value="1"/>
</dbReference>
<dbReference type="PANTHER" id="PTHR21237:SF23">
    <property type="entry name" value="GRPE PROTEIN HOMOLOG, MITOCHONDRIAL"/>
    <property type="match status" value="1"/>
</dbReference>
<comment type="subcellular location">
    <subcellularLocation>
        <location evidence="2">Cytoplasm</location>
    </subcellularLocation>
</comment>
<dbReference type="GO" id="GO:0006457">
    <property type="term" value="P:protein folding"/>
    <property type="evidence" value="ECO:0007669"/>
    <property type="project" value="InterPro"/>
</dbReference>
<name>A0AAW9PYK5_9CYAN</name>
<organism evidence="6 7">
    <name type="scientific">Tumidithrix elongata BACA0141</name>
    <dbReference type="NCBI Taxonomy" id="2716417"/>
    <lineage>
        <taxon>Bacteria</taxon>
        <taxon>Bacillati</taxon>
        <taxon>Cyanobacteriota</taxon>
        <taxon>Cyanophyceae</taxon>
        <taxon>Pseudanabaenales</taxon>
        <taxon>Pseudanabaenaceae</taxon>
        <taxon>Tumidithrix</taxon>
        <taxon>Tumidithrix elongata</taxon>
    </lineage>
</organism>
<feature type="coiled-coil region" evidence="4">
    <location>
        <begin position="244"/>
        <end position="331"/>
    </location>
</feature>
<keyword evidence="7" id="KW-1185">Reference proteome</keyword>
<dbReference type="GO" id="GO:0051082">
    <property type="term" value="F:unfolded protein binding"/>
    <property type="evidence" value="ECO:0007669"/>
    <property type="project" value="TreeGrafter"/>
</dbReference>
<dbReference type="InterPro" id="IPR000740">
    <property type="entry name" value="GrpE"/>
</dbReference>
<feature type="compositionally biased region" description="Polar residues" evidence="5">
    <location>
        <begin position="342"/>
        <end position="356"/>
    </location>
</feature>
<comment type="similarity">
    <text evidence="2">Belongs to the GrpE family.</text>
</comment>
<dbReference type="HAMAP" id="MF_01151">
    <property type="entry name" value="GrpE"/>
    <property type="match status" value="1"/>
</dbReference>
<sequence length="503" mass="57012">MRDAFESKTESSKDKDPNSQTFEQALMQSGYATAEQIQQALQIGREKRMLFVYALEMVIGRSLPRELVKLYMQSRSQTNSIFAAKVYPFPNSKTNSTVEFVRGSDVNLETISSGNAETTDRIFVGSESPELSLSAGLSQNPSPSFSQTEKPTMMREEFVIEASTGLEPSLQPYDLNSVRDHYNGLQKPQNGQESYEATKGFVNSTIASPTEPIDRPIEDLIALIRKWATGEVKPESHPFPNSEIAVWETKMQNTLKELAEVRDRLAQTQEEANQKQLERDRLSEQLLKLKQELSKRDRQLASLSSKHEQELTKKEQQLNSIFQELLQVRAELIGSEPEVGTQEKTNPQAAQKSSYDSASNSTANSTPAANPPTNQIQNQEHLQAQLTQKEEQVKAEIFKRLLVTLDIFDLAIHQVKPQTEREQMIHTSYQRLREKLMQDLKQFGVSAMETTGQIFDPTFHEAVIAQPTDRYPEGTIMTEIRRGYLFQSKVLRYAQVKVAVSNQ</sequence>
<evidence type="ECO:0000256" key="3">
    <source>
        <dbReference type="RuleBase" id="RU000639"/>
    </source>
</evidence>
<keyword evidence="4" id="KW-0175">Coiled coil</keyword>
<dbReference type="GO" id="GO:0042803">
    <property type="term" value="F:protein homodimerization activity"/>
    <property type="evidence" value="ECO:0007669"/>
    <property type="project" value="InterPro"/>
</dbReference>
<dbReference type="Pfam" id="PF01025">
    <property type="entry name" value="GrpE"/>
    <property type="match status" value="1"/>
</dbReference>
<dbReference type="RefSeq" id="WP_330485968.1">
    <property type="nucleotide sequence ID" value="NZ_JAZBJZ010000141.1"/>
</dbReference>
<dbReference type="GO" id="GO:0005737">
    <property type="term" value="C:cytoplasm"/>
    <property type="evidence" value="ECO:0007669"/>
    <property type="project" value="UniProtKB-SubCell"/>
</dbReference>
<evidence type="ECO:0000256" key="2">
    <source>
        <dbReference type="HAMAP-Rule" id="MF_01151"/>
    </source>
</evidence>
<accession>A0AAW9PYK5</accession>
<comment type="function">
    <text evidence="2 3">Participates actively in the response to hyperosmotic and heat shock by preventing the aggregation of stress-denatured proteins, in association with DnaK and GrpE. It is the nucleotide exchange factor for DnaK and may function as a thermosensor. Unfolded proteins bind initially to DnaJ; upon interaction with the DnaJ-bound protein, DnaK hydrolyzes its bound ATP, resulting in the formation of a stable complex. GrpE releases ADP from DnaK; ATP binding to DnaK triggers the release of the substrate protein, thus completing the reaction cycle. Several rounds of ATP-dependent interactions between DnaJ, DnaK and GrpE are required for fully efficient folding.</text>
</comment>
<proteinExistence type="inferred from homology"/>
<feature type="region of interest" description="Disordered" evidence="5">
    <location>
        <begin position="337"/>
        <end position="374"/>
    </location>
</feature>
<evidence type="ECO:0000256" key="4">
    <source>
        <dbReference type="SAM" id="Coils"/>
    </source>
</evidence>
<gene>
    <name evidence="2 6" type="primary">grpE</name>
    <name evidence="6" type="ORF">V2H45_22570</name>
</gene>
<dbReference type="EMBL" id="JAZBJZ010000141">
    <property type="protein sequence ID" value="MEE3719532.1"/>
    <property type="molecule type" value="Genomic_DNA"/>
</dbReference>
<keyword evidence="2 3" id="KW-0346">Stress response</keyword>
<evidence type="ECO:0000313" key="6">
    <source>
        <dbReference type="EMBL" id="MEE3719532.1"/>
    </source>
</evidence>
<reference evidence="6" key="1">
    <citation type="submission" date="2024-01" db="EMBL/GenBank/DDBJ databases">
        <title>Bank of Algae and Cyanobacteria of the Azores (BACA) strain genomes.</title>
        <authorList>
            <person name="Luz R."/>
            <person name="Cordeiro R."/>
            <person name="Fonseca A."/>
            <person name="Goncalves V."/>
        </authorList>
    </citation>
    <scope>NUCLEOTIDE SEQUENCE</scope>
    <source>
        <strain evidence="6">BACA0141</strain>
    </source>
</reference>
<evidence type="ECO:0000313" key="7">
    <source>
        <dbReference type="Proteomes" id="UP001333818"/>
    </source>
</evidence>
<dbReference type="Proteomes" id="UP001333818">
    <property type="component" value="Unassembled WGS sequence"/>
</dbReference>